<dbReference type="InterPro" id="IPR035810">
    <property type="entry name" value="PEBP_euk"/>
</dbReference>
<proteinExistence type="inferred from homology"/>
<name>A0A068S0H7_9FUNG</name>
<dbReference type="InterPro" id="IPR008914">
    <property type="entry name" value="PEBP"/>
</dbReference>
<dbReference type="GO" id="GO:0030162">
    <property type="term" value="P:regulation of proteolysis"/>
    <property type="evidence" value="ECO:0007669"/>
    <property type="project" value="TreeGrafter"/>
</dbReference>
<dbReference type="Gene3D" id="3.90.280.10">
    <property type="entry name" value="PEBP-like"/>
    <property type="match status" value="1"/>
</dbReference>
<protein>
    <submittedName>
        <fullName evidence="2">Ov-16 antigen</fullName>
    </submittedName>
</protein>
<dbReference type="GO" id="GO:0046578">
    <property type="term" value="P:regulation of Ras protein signal transduction"/>
    <property type="evidence" value="ECO:0007669"/>
    <property type="project" value="TreeGrafter"/>
</dbReference>
<dbReference type="PANTHER" id="PTHR11362:SF148">
    <property type="entry name" value="CARBOXYPEPTIDASE Y INHIBITOR"/>
    <property type="match status" value="1"/>
</dbReference>
<dbReference type="Proteomes" id="UP000027586">
    <property type="component" value="Unassembled WGS sequence"/>
</dbReference>
<dbReference type="VEuPathDB" id="FungiDB:LCOR_06973.1"/>
<dbReference type="OrthoDB" id="2506647at2759"/>
<evidence type="ECO:0000256" key="1">
    <source>
        <dbReference type="ARBA" id="ARBA00007091"/>
    </source>
</evidence>
<organism evidence="2 3">
    <name type="scientific">Lichtheimia corymbifera JMRC:FSU:9682</name>
    <dbReference type="NCBI Taxonomy" id="1263082"/>
    <lineage>
        <taxon>Eukaryota</taxon>
        <taxon>Fungi</taxon>
        <taxon>Fungi incertae sedis</taxon>
        <taxon>Mucoromycota</taxon>
        <taxon>Mucoromycotina</taxon>
        <taxon>Mucoromycetes</taxon>
        <taxon>Mucorales</taxon>
        <taxon>Lichtheimiaceae</taxon>
        <taxon>Lichtheimia</taxon>
    </lineage>
</organism>
<gene>
    <name evidence="2" type="ORF">LCOR_06973.1</name>
</gene>
<evidence type="ECO:0000313" key="2">
    <source>
        <dbReference type="EMBL" id="CDH55873.1"/>
    </source>
</evidence>
<dbReference type="AlphaFoldDB" id="A0A068S0H7"/>
<dbReference type="GO" id="GO:0030414">
    <property type="term" value="F:peptidase inhibitor activity"/>
    <property type="evidence" value="ECO:0007669"/>
    <property type="project" value="TreeGrafter"/>
</dbReference>
<dbReference type="STRING" id="1263082.A0A068S0H7"/>
<dbReference type="InterPro" id="IPR001858">
    <property type="entry name" value="Phosphatidylethanolamine-bd_CS"/>
</dbReference>
<accession>A0A068S0H7</accession>
<dbReference type="InterPro" id="IPR036610">
    <property type="entry name" value="PEBP-like_sf"/>
</dbReference>
<reference evidence="2" key="1">
    <citation type="submission" date="2013-08" db="EMBL/GenBank/DDBJ databases">
        <title>Gene expansion shapes genome architecture in the human pathogen Lichtheimia corymbifera: an evolutionary genomics analysis in the ancient terrestrial Mucorales (Mucoromycotina).</title>
        <authorList>
            <person name="Schwartze V.U."/>
            <person name="Winter S."/>
            <person name="Shelest E."/>
            <person name="Marcet-Houben M."/>
            <person name="Horn F."/>
            <person name="Wehner S."/>
            <person name="Hoffmann K."/>
            <person name="Riege K."/>
            <person name="Sammeth M."/>
            <person name="Nowrousian M."/>
            <person name="Valiante V."/>
            <person name="Linde J."/>
            <person name="Jacobsen I.D."/>
            <person name="Marz M."/>
            <person name="Brakhage A.A."/>
            <person name="Gabaldon T."/>
            <person name="Bocker S."/>
            <person name="Voigt K."/>
        </authorList>
    </citation>
    <scope>NUCLEOTIDE SEQUENCE [LARGE SCALE GENOMIC DNA]</scope>
    <source>
        <strain evidence="2">FSU 9682</strain>
    </source>
</reference>
<dbReference type="PANTHER" id="PTHR11362">
    <property type="entry name" value="PHOSPHATIDYLETHANOLAMINE-BINDING PROTEIN"/>
    <property type="match status" value="1"/>
</dbReference>
<comment type="caution">
    <text evidence="2">The sequence shown here is derived from an EMBL/GenBank/DDBJ whole genome shotgun (WGS) entry which is preliminary data.</text>
</comment>
<sequence>MPLLTTDMNLKGALQKANLIPEVISESFSPSTLLQVTYPNDREVTLGNTLTTDETSQTPEIFFVPPEPEASYTLIMTDPDAPSTTDHQYGPWRHWIAVNISGSNVADIKEHHTPYIGPGPGPNTGLHRYLFLLYKQPSPNQSFQAMAHENKPDRRCFDLTKFVSEHQLELVAANFFLCANSSN</sequence>
<dbReference type="PROSITE" id="PS01220">
    <property type="entry name" value="PBP"/>
    <property type="match status" value="1"/>
</dbReference>
<keyword evidence="3" id="KW-1185">Reference proteome</keyword>
<dbReference type="GO" id="GO:0005543">
    <property type="term" value="F:phospholipid binding"/>
    <property type="evidence" value="ECO:0007669"/>
    <property type="project" value="TreeGrafter"/>
</dbReference>
<dbReference type="Pfam" id="PF01161">
    <property type="entry name" value="PBP"/>
    <property type="match status" value="1"/>
</dbReference>
<dbReference type="CDD" id="cd00866">
    <property type="entry name" value="PEBP_euk"/>
    <property type="match status" value="1"/>
</dbReference>
<dbReference type="EMBL" id="CBTN010000033">
    <property type="protein sequence ID" value="CDH55873.1"/>
    <property type="molecule type" value="Genomic_DNA"/>
</dbReference>
<dbReference type="SUPFAM" id="SSF49777">
    <property type="entry name" value="PEBP-like"/>
    <property type="match status" value="1"/>
</dbReference>
<evidence type="ECO:0000313" key="3">
    <source>
        <dbReference type="Proteomes" id="UP000027586"/>
    </source>
</evidence>
<comment type="similarity">
    <text evidence="1">Belongs to the phosphatidylethanolamine-binding protein family.</text>
</comment>